<feature type="signal peptide" evidence="2">
    <location>
        <begin position="1"/>
        <end position="21"/>
    </location>
</feature>
<keyword evidence="2" id="KW-0732">Signal</keyword>
<sequence length="203" mass="21636">MSMRILVPFLTLAAAALTLPACSPSAPQNQEAAQQQAQATPEDRAPAVDHADHAPPADSADHADHAAPADASEHDHHDGHAMSEPVALPDTPWATDPPLRANMRLIRSAVDTLEHYEHGHIDAAQAATLGTDIQNAVNTMFAECKLEAEADAALHGLLATFMVGAKAVRTEAEPPAQAIAQMREALALYPQMFDDPQWLQDAQ</sequence>
<reference evidence="3 4" key="1">
    <citation type="journal article" date="2016" name="Antonie Van Leeuwenhoek">
        <title>Denitratimonas tolerans gen. nov., sp. nov., a denitrifying bacterium isolated from a bioreactor for tannery wastewater treatment.</title>
        <authorList>
            <person name="Han S.I."/>
            <person name="Kim J.O."/>
            <person name="Lee Y.R."/>
            <person name="Ekpeghere K.I."/>
            <person name="Koh S.C."/>
            <person name="Whang K.S."/>
        </authorList>
    </citation>
    <scope>NUCLEOTIDE SEQUENCE [LARGE SCALE GENOMIC DNA]</scope>
    <source>
        <strain evidence="3 4">KACC 17565</strain>
    </source>
</reference>
<feature type="compositionally biased region" description="Low complexity" evidence="1">
    <location>
        <begin position="24"/>
        <end position="39"/>
    </location>
</feature>
<dbReference type="EMBL" id="JBBDHC010000003">
    <property type="protein sequence ID" value="MEJ1248633.1"/>
    <property type="molecule type" value="Genomic_DNA"/>
</dbReference>
<dbReference type="AlphaFoldDB" id="A0AAW9QXF4"/>
<feature type="chain" id="PRO_5043959402" description="DnrO protein" evidence="2">
    <location>
        <begin position="22"/>
        <end position="203"/>
    </location>
</feature>
<organism evidence="3 4">
    <name type="scientific">Denitratimonas tolerans</name>
    <dbReference type="NCBI Taxonomy" id="1338420"/>
    <lineage>
        <taxon>Bacteria</taxon>
        <taxon>Pseudomonadati</taxon>
        <taxon>Pseudomonadota</taxon>
        <taxon>Gammaproteobacteria</taxon>
        <taxon>Lysobacterales</taxon>
        <taxon>Lysobacteraceae</taxon>
        <taxon>Denitratimonas</taxon>
    </lineage>
</organism>
<dbReference type="Proteomes" id="UP001364472">
    <property type="component" value="Unassembled WGS sequence"/>
</dbReference>
<keyword evidence="4" id="KW-1185">Reference proteome</keyword>
<name>A0AAW9QXF4_9GAMM</name>
<evidence type="ECO:0000313" key="3">
    <source>
        <dbReference type="EMBL" id="MEJ1248633.1"/>
    </source>
</evidence>
<feature type="compositionally biased region" description="Basic and acidic residues" evidence="1">
    <location>
        <begin position="41"/>
        <end position="81"/>
    </location>
</feature>
<evidence type="ECO:0000256" key="1">
    <source>
        <dbReference type="SAM" id="MobiDB-lite"/>
    </source>
</evidence>
<gene>
    <name evidence="3" type="ORF">WB794_02950</name>
</gene>
<comment type="caution">
    <text evidence="3">The sequence shown here is derived from an EMBL/GenBank/DDBJ whole genome shotgun (WGS) entry which is preliminary data.</text>
</comment>
<protein>
    <recommendedName>
        <fullName evidence="5">DnrO protein</fullName>
    </recommendedName>
</protein>
<proteinExistence type="predicted"/>
<dbReference type="RefSeq" id="WP_337334352.1">
    <property type="nucleotide sequence ID" value="NZ_JBBDHC010000003.1"/>
</dbReference>
<evidence type="ECO:0008006" key="5">
    <source>
        <dbReference type="Google" id="ProtNLM"/>
    </source>
</evidence>
<accession>A0AAW9QXF4</accession>
<evidence type="ECO:0000313" key="4">
    <source>
        <dbReference type="Proteomes" id="UP001364472"/>
    </source>
</evidence>
<evidence type="ECO:0000256" key="2">
    <source>
        <dbReference type="SAM" id="SignalP"/>
    </source>
</evidence>
<feature type="region of interest" description="Disordered" evidence="1">
    <location>
        <begin position="24"/>
        <end position="95"/>
    </location>
</feature>